<proteinExistence type="predicted"/>
<evidence type="ECO:0000256" key="4">
    <source>
        <dbReference type="PROSITE-ProRule" id="PRU00146"/>
    </source>
</evidence>
<keyword evidence="9" id="KW-1185">Reference proteome</keyword>
<dbReference type="InterPro" id="IPR001965">
    <property type="entry name" value="Znf_PHD"/>
</dbReference>
<evidence type="ECO:0000256" key="2">
    <source>
        <dbReference type="ARBA" id="ARBA00022771"/>
    </source>
</evidence>
<dbReference type="GO" id="GO:0006357">
    <property type="term" value="P:regulation of transcription by RNA polymerase II"/>
    <property type="evidence" value="ECO:0007669"/>
    <property type="project" value="TreeGrafter"/>
</dbReference>
<evidence type="ECO:0000259" key="6">
    <source>
        <dbReference type="PROSITE" id="PS50016"/>
    </source>
</evidence>
<dbReference type="Pfam" id="PF13832">
    <property type="entry name" value="zf-HC5HC2H_2"/>
    <property type="match status" value="2"/>
</dbReference>
<name>A0AAV9BU09_ACOGR</name>
<keyword evidence="1" id="KW-0479">Metal-binding</keyword>
<dbReference type="InterPro" id="IPR050701">
    <property type="entry name" value="Histone_Mod_Regulator"/>
</dbReference>
<feature type="region of interest" description="Disordered" evidence="5">
    <location>
        <begin position="1"/>
        <end position="53"/>
    </location>
</feature>
<organism evidence="8 9">
    <name type="scientific">Acorus gramineus</name>
    <name type="common">Dwarf sweet flag</name>
    <dbReference type="NCBI Taxonomy" id="55184"/>
    <lineage>
        <taxon>Eukaryota</taxon>
        <taxon>Viridiplantae</taxon>
        <taxon>Streptophyta</taxon>
        <taxon>Embryophyta</taxon>
        <taxon>Tracheophyta</taxon>
        <taxon>Spermatophyta</taxon>
        <taxon>Magnoliopsida</taxon>
        <taxon>Liliopsida</taxon>
        <taxon>Acoraceae</taxon>
        <taxon>Acorus</taxon>
    </lineage>
</organism>
<feature type="compositionally biased region" description="Low complexity" evidence="5">
    <location>
        <begin position="23"/>
        <end position="38"/>
    </location>
</feature>
<feature type="compositionally biased region" description="Polar residues" evidence="5">
    <location>
        <begin position="993"/>
        <end position="1002"/>
    </location>
</feature>
<dbReference type="PROSITE" id="PS50016">
    <property type="entry name" value="ZF_PHD_2"/>
    <property type="match status" value="2"/>
</dbReference>
<dbReference type="InterPro" id="IPR019786">
    <property type="entry name" value="Zinc_finger_PHD-type_CS"/>
</dbReference>
<gene>
    <name evidence="8" type="ORF">QJS04_geneDACA020679</name>
</gene>
<comment type="caution">
    <text evidence="8">The sequence shown here is derived from an EMBL/GenBank/DDBJ whole genome shotgun (WGS) entry which is preliminary data.</text>
</comment>
<dbReference type="GO" id="GO:0008270">
    <property type="term" value="F:zinc ion binding"/>
    <property type="evidence" value="ECO:0007669"/>
    <property type="project" value="UniProtKB-KW"/>
</dbReference>
<dbReference type="PANTHER" id="PTHR13793:SF107">
    <property type="entry name" value="BROMODOMAIN-CONTAINING PROTEIN HOMOLOG"/>
    <property type="match status" value="1"/>
</dbReference>
<dbReference type="SUPFAM" id="SSF57903">
    <property type="entry name" value="FYVE/PHD zinc finger"/>
    <property type="match status" value="2"/>
</dbReference>
<evidence type="ECO:0000256" key="5">
    <source>
        <dbReference type="SAM" id="MobiDB-lite"/>
    </source>
</evidence>
<dbReference type="PROSITE" id="PS01359">
    <property type="entry name" value="ZF_PHD_1"/>
    <property type="match status" value="2"/>
</dbReference>
<dbReference type="InterPro" id="IPR011011">
    <property type="entry name" value="Znf_FYVE_PHD"/>
</dbReference>
<dbReference type="Pfam" id="PF13831">
    <property type="entry name" value="PHD_2"/>
    <property type="match status" value="2"/>
</dbReference>
<dbReference type="Proteomes" id="UP001179952">
    <property type="component" value="Unassembled WGS sequence"/>
</dbReference>
<evidence type="ECO:0000313" key="9">
    <source>
        <dbReference type="Proteomes" id="UP001179952"/>
    </source>
</evidence>
<feature type="region of interest" description="Disordered" evidence="5">
    <location>
        <begin position="497"/>
        <end position="520"/>
    </location>
</feature>
<protein>
    <submittedName>
        <fullName evidence="8">Histone-lysine N-methyltransferase ATX1</fullName>
    </submittedName>
</protein>
<dbReference type="InterPro" id="IPR019787">
    <property type="entry name" value="Znf_PHD-finger"/>
</dbReference>
<feature type="domain" description="PHD-type" evidence="6">
    <location>
        <begin position="1042"/>
        <end position="1091"/>
    </location>
</feature>
<sequence>MSGRCTRRKKMMGRGVEGGCGTGEKTCPVSRVSSRSSASPPPPKEAAGVDPYTQARKALCVRSPFDTEEALARVPTLPVGLSALSTRYSESRKRHHKKAHADPATGASDVWVRSEEYFRPLTLADIDRLVPSFPSVSGPCLAIPRFPDSVEAKFEEEPDVPMAATEAILEEKVQPMVKEAVEKCEEDDSSSSSLNWILGCKDRVLLTTENPTKKRKKLAGDAALERLLVLPVLPKQEGKIICDACCLGDGKLLGCSSCNVAVHPKCYGVREVFKGAWFCKWCERSDNQSLGLDGRPCSLCPKGGGALKPVESSGSKRGGIGKFAHLFCCQWMPEVFVEDMEVMEPIMNLGGIAEMRKKLVCNVCKVKYGACIRCSHGTCRAAFHPLCAREAKHRMEIWGSHASNYVELRAFCSKHSNVPDNSNPEHSGALTNVVLDDGHLVSKHSHDPVPNSVPDIKYGRKAKDKFIKKEKTKNSVADNGSLTNMLAESVIGNRSGCNEAQLHGKTDNSGPLEGHNSEDVNPSDIINPLLVLKKLIDCGKITIADIASDMGVPSESLSTALLGDPISLSSELRLKVREWLRKSLHMVSSSQHLKYSSRSSDSKLAEPSCDLAVKAADSYGPNDVKTSDLDVADDDFVRSMPPRRRTRSNIRILKDNKIICSSVDTFGHQKDNQNISEKISEPVLSKDTKKNGVTNGRGIHVPDSCLQEVAERISVEPTAYRDTTLQSVDLPQYEGNVSEENCVSEMPHEMQPVTERLLHVDQAHDAETEGHGTSVVTGQENTPHAVSHFIASNLKIGGSFSDTFIHPFIKKKALKLESLVSHRGDRILGSDGQREKSNHYLRTTCDDQPLHATSSDSEQISDNLKMEQLVRAKNLGILEHTPEDEVEGEIAYFQNRLLDNALASNYLLEKLVLKVVESLPQELDSLSKQRWDTVFVNQFFREVREAKKQGQREKRHKEAQAVLAAAAAAAATSSRNSSFRRDGHDDGAHVYTESPQRLSNVSGREGSHTQLLPRPKATLSRLAVPKISLEKHSESKKSKQNVWSCDICRRAESILNRIIVCHGCKVSVHLDCYRWQKNSVGPWNCELCEELILQTSSPKIPPGNGLEKPLVTQCGLCYGTSGAFRKATDGQWVHAFCAEWVLESTYRRGQSNPVDGMDAILKEKDSVICCICHQRIGVCIKCNNEHCQSAFHPTCARDAGLYMNVRTFGGGFQHKAYCEKHSLEQREKVEFSIICKYYSVTCRFP</sequence>
<dbReference type="EMBL" id="JAUJYN010000001">
    <property type="protein sequence ID" value="KAK1279738.1"/>
    <property type="molecule type" value="Genomic_DNA"/>
</dbReference>
<feature type="compositionally biased region" description="Basic residues" evidence="5">
    <location>
        <begin position="1"/>
        <end position="12"/>
    </location>
</feature>
<feature type="domain" description="PHD-type" evidence="7">
    <location>
        <begin position="1111"/>
        <end position="1222"/>
    </location>
</feature>
<feature type="domain" description="PHD-type" evidence="6">
    <location>
        <begin position="239"/>
        <end position="285"/>
    </location>
</feature>
<keyword evidence="2 4" id="KW-0863">Zinc-finger</keyword>
<feature type="compositionally biased region" description="Basic and acidic residues" evidence="5">
    <location>
        <begin position="979"/>
        <end position="988"/>
    </location>
</feature>
<feature type="region of interest" description="Disordered" evidence="5">
    <location>
        <begin position="973"/>
        <end position="1012"/>
    </location>
</feature>
<accession>A0AAV9BU09</accession>
<evidence type="ECO:0000256" key="3">
    <source>
        <dbReference type="ARBA" id="ARBA00022833"/>
    </source>
</evidence>
<feature type="domain" description="PHD-type" evidence="7">
    <location>
        <begin position="294"/>
        <end position="416"/>
    </location>
</feature>
<dbReference type="InterPro" id="IPR013083">
    <property type="entry name" value="Znf_RING/FYVE/PHD"/>
</dbReference>
<reference evidence="8" key="2">
    <citation type="submission" date="2023-06" db="EMBL/GenBank/DDBJ databases">
        <authorList>
            <person name="Ma L."/>
            <person name="Liu K.-W."/>
            <person name="Li Z."/>
            <person name="Hsiao Y.-Y."/>
            <person name="Qi Y."/>
            <person name="Fu T."/>
            <person name="Tang G."/>
            <person name="Zhang D."/>
            <person name="Sun W.-H."/>
            <person name="Liu D.-K."/>
            <person name="Li Y."/>
            <person name="Chen G.-Z."/>
            <person name="Liu X.-D."/>
            <person name="Liao X.-Y."/>
            <person name="Jiang Y.-T."/>
            <person name="Yu X."/>
            <person name="Hao Y."/>
            <person name="Huang J."/>
            <person name="Zhao X.-W."/>
            <person name="Ke S."/>
            <person name="Chen Y.-Y."/>
            <person name="Wu W.-L."/>
            <person name="Hsu J.-L."/>
            <person name="Lin Y.-F."/>
            <person name="Huang M.-D."/>
            <person name="Li C.-Y."/>
            <person name="Huang L."/>
            <person name="Wang Z.-W."/>
            <person name="Zhao X."/>
            <person name="Zhong W.-Y."/>
            <person name="Peng D.-H."/>
            <person name="Ahmad S."/>
            <person name="Lan S."/>
            <person name="Zhang J.-S."/>
            <person name="Tsai W.-C."/>
            <person name="Van De Peer Y."/>
            <person name="Liu Z.-J."/>
        </authorList>
    </citation>
    <scope>NUCLEOTIDE SEQUENCE</scope>
    <source>
        <strain evidence="8">SCP</strain>
        <tissue evidence="8">Leaves</tissue>
    </source>
</reference>
<evidence type="ECO:0000256" key="1">
    <source>
        <dbReference type="ARBA" id="ARBA00022723"/>
    </source>
</evidence>
<dbReference type="PROSITE" id="PS51805">
    <property type="entry name" value="EPHD"/>
    <property type="match status" value="2"/>
</dbReference>
<dbReference type="SMART" id="SM00249">
    <property type="entry name" value="PHD"/>
    <property type="match status" value="4"/>
</dbReference>
<dbReference type="InterPro" id="IPR034732">
    <property type="entry name" value="EPHD"/>
</dbReference>
<reference evidence="8" key="1">
    <citation type="journal article" date="2023" name="Nat. Commun.">
        <title>Diploid and tetraploid genomes of Acorus and the evolution of monocots.</title>
        <authorList>
            <person name="Ma L."/>
            <person name="Liu K.W."/>
            <person name="Li Z."/>
            <person name="Hsiao Y.Y."/>
            <person name="Qi Y."/>
            <person name="Fu T."/>
            <person name="Tang G.D."/>
            <person name="Zhang D."/>
            <person name="Sun W.H."/>
            <person name="Liu D.K."/>
            <person name="Li Y."/>
            <person name="Chen G.Z."/>
            <person name="Liu X.D."/>
            <person name="Liao X.Y."/>
            <person name="Jiang Y.T."/>
            <person name="Yu X."/>
            <person name="Hao Y."/>
            <person name="Huang J."/>
            <person name="Zhao X.W."/>
            <person name="Ke S."/>
            <person name="Chen Y.Y."/>
            <person name="Wu W.L."/>
            <person name="Hsu J.L."/>
            <person name="Lin Y.F."/>
            <person name="Huang M.D."/>
            <person name="Li C.Y."/>
            <person name="Huang L."/>
            <person name="Wang Z.W."/>
            <person name="Zhao X."/>
            <person name="Zhong W.Y."/>
            <person name="Peng D.H."/>
            <person name="Ahmad S."/>
            <person name="Lan S."/>
            <person name="Zhang J.S."/>
            <person name="Tsai W.C."/>
            <person name="Van de Peer Y."/>
            <person name="Liu Z.J."/>
        </authorList>
    </citation>
    <scope>NUCLEOTIDE SEQUENCE</scope>
    <source>
        <strain evidence="8">SCP</strain>
    </source>
</reference>
<dbReference type="Gene3D" id="3.30.40.10">
    <property type="entry name" value="Zinc/RING finger domain, C3HC4 (zinc finger)"/>
    <property type="match status" value="4"/>
</dbReference>
<dbReference type="PANTHER" id="PTHR13793">
    <property type="entry name" value="PHD FINGER PROTEINS"/>
    <property type="match status" value="1"/>
</dbReference>
<keyword evidence="3" id="KW-0862">Zinc</keyword>
<evidence type="ECO:0000313" key="8">
    <source>
        <dbReference type="EMBL" id="KAK1279738.1"/>
    </source>
</evidence>
<evidence type="ECO:0000259" key="7">
    <source>
        <dbReference type="PROSITE" id="PS51805"/>
    </source>
</evidence>
<dbReference type="AlphaFoldDB" id="A0AAV9BU09"/>